<evidence type="ECO:0000313" key="2">
    <source>
        <dbReference type="Proteomes" id="UP000094969"/>
    </source>
</evidence>
<accession>A0A1D7U6N2</accession>
<evidence type="ECO:0000313" key="1">
    <source>
        <dbReference type="EMBL" id="AOO83039.1"/>
    </source>
</evidence>
<proteinExistence type="predicted"/>
<dbReference type="AlphaFoldDB" id="A0A1D7U6N2"/>
<keyword evidence="2" id="KW-1185">Reference proteome</keyword>
<organism evidence="1 2">
    <name type="scientific">Bosea vaviloviae</name>
    <dbReference type="NCBI Taxonomy" id="1526658"/>
    <lineage>
        <taxon>Bacteria</taxon>
        <taxon>Pseudomonadati</taxon>
        <taxon>Pseudomonadota</taxon>
        <taxon>Alphaproteobacteria</taxon>
        <taxon>Hyphomicrobiales</taxon>
        <taxon>Boseaceae</taxon>
        <taxon>Bosea</taxon>
    </lineage>
</organism>
<gene>
    <name evidence="1" type="ORF">BHK69_23670</name>
</gene>
<dbReference type="EMBL" id="CP017147">
    <property type="protein sequence ID" value="AOO83039.1"/>
    <property type="molecule type" value="Genomic_DNA"/>
</dbReference>
<reference evidence="1 2" key="1">
    <citation type="journal article" date="2015" name="Antonie Van Leeuwenhoek">
        <title>Bosea vaviloviae sp. nov., a new species of slow-growing rhizobia isolated from nodules of the relict species Vavilovia formosa (Stev.) Fed.</title>
        <authorList>
            <person name="Safronova V.I."/>
            <person name="Kuznetsova I.G."/>
            <person name="Sazanova A.L."/>
            <person name="Kimeklis A.K."/>
            <person name="Belimov A.A."/>
            <person name="Andronov E.E."/>
            <person name="Pinaev A.G."/>
            <person name="Chizhevskaya E.P."/>
            <person name="Pukhaev A.R."/>
            <person name="Popov K.P."/>
            <person name="Willems A."/>
            <person name="Tikhonovich I.A."/>
        </authorList>
    </citation>
    <scope>NUCLEOTIDE SEQUENCE [LARGE SCALE GENOMIC DNA]</scope>
    <source>
        <strain evidence="1 2">Vaf18</strain>
    </source>
</reference>
<dbReference type="KEGG" id="bvv:BHK69_23670"/>
<protein>
    <submittedName>
        <fullName evidence="1">Uncharacterized protein</fullName>
    </submittedName>
</protein>
<sequence length="101" mass="11250">MNGAGNPSPVWEKGRDEGLPLIIEERPRRSAGFILKAQETMRSRLRDLVVWPALTPAPLPHGRGVPRACLIRHRPLENLHCTELFDRALAANRTVVGQARA</sequence>
<name>A0A1D7U6N2_9HYPH</name>
<dbReference type="Proteomes" id="UP000094969">
    <property type="component" value="Chromosome"/>
</dbReference>